<organism evidence="1 2">
    <name type="scientific">Pristionchus pacificus</name>
    <name type="common">Parasitic nematode worm</name>
    <dbReference type="NCBI Taxonomy" id="54126"/>
    <lineage>
        <taxon>Eukaryota</taxon>
        <taxon>Metazoa</taxon>
        <taxon>Ecdysozoa</taxon>
        <taxon>Nematoda</taxon>
        <taxon>Chromadorea</taxon>
        <taxon>Rhabditida</taxon>
        <taxon>Rhabditina</taxon>
        <taxon>Diplogasteromorpha</taxon>
        <taxon>Diplogasteroidea</taxon>
        <taxon>Neodiplogasteridae</taxon>
        <taxon>Pristionchus</taxon>
    </lineage>
</organism>
<name>A0A2A6BY52_PRIPA</name>
<dbReference type="AlphaFoldDB" id="A0A2A6BY52"/>
<accession>A0A2A6BY52</accession>
<proteinExistence type="predicted"/>
<evidence type="ECO:0000313" key="2">
    <source>
        <dbReference type="Proteomes" id="UP000005239"/>
    </source>
</evidence>
<keyword evidence="2" id="KW-1185">Reference proteome</keyword>
<evidence type="ECO:0000313" key="1">
    <source>
        <dbReference type="EnsemblMetazoa" id="PPA34059.1"/>
    </source>
</evidence>
<accession>A0A8R1YQV3</accession>
<gene>
    <name evidence="1" type="primary">WBGene00272428</name>
</gene>
<reference evidence="2" key="1">
    <citation type="journal article" date="2008" name="Nat. Genet.">
        <title>The Pristionchus pacificus genome provides a unique perspective on nematode lifestyle and parasitism.</title>
        <authorList>
            <person name="Dieterich C."/>
            <person name="Clifton S.W."/>
            <person name="Schuster L.N."/>
            <person name="Chinwalla A."/>
            <person name="Delehaunty K."/>
            <person name="Dinkelacker I."/>
            <person name="Fulton L."/>
            <person name="Fulton R."/>
            <person name="Godfrey J."/>
            <person name="Minx P."/>
            <person name="Mitreva M."/>
            <person name="Roeseler W."/>
            <person name="Tian H."/>
            <person name="Witte H."/>
            <person name="Yang S.P."/>
            <person name="Wilson R.K."/>
            <person name="Sommer R.J."/>
        </authorList>
    </citation>
    <scope>NUCLEOTIDE SEQUENCE [LARGE SCALE GENOMIC DNA]</scope>
    <source>
        <strain evidence="2">PS312</strain>
    </source>
</reference>
<sequence length="197" mass="22576">MENLNPRSDLLSILGHALVLVGFSFLLGMNIALWGDEQPEDGDEVGSTRATILLQTKLIEISDLCLYHLLRRKYTVSLCCGEFHWTASRKAREMEDILTTRQFGMRSLLWVSRHFARLTDRDGLTGIIEAVTVFRRILEKFPGWKQPFRESTKDGVVGNPIADMGRSIPPKCAMYCMYHRIAKPGVDFVWYEDYDSI</sequence>
<dbReference type="EnsemblMetazoa" id="PPA34059.1">
    <property type="protein sequence ID" value="PPA34059.1"/>
    <property type="gene ID" value="WBGene00272428"/>
</dbReference>
<reference evidence="1" key="2">
    <citation type="submission" date="2022-06" db="UniProtKB">
        <authorList>
            <consortium name="EnsemblMetazoa"/>
        </authorList>
    </citation>
    <scope>IDENTIFICATION</scope>
    <source>
        <strain evidence="1">PS312</strain>
    </source>
</reference>
<dbReference type="Proteomes" id="UP000005239">
    <property type="component" value="Unassembled WGS sequence"/>
</dbReference>
<protein>
    <submittedName>
        <fullName evidence="1">Uncharacterized protein</fullName>
    </submittedName>
</protein>